<reference evidence="1" key="1">
    <citation type="submission" date="2017-05" db="UniProtKB">
        <authorList>
            <consortium name="EnsemblMetazoa"/>
        </authorList>
    </citation>
    <scope>IDENTIFICATION</scope>
</reference>
<dbReference type="AlphaFoldDB" id="A0A1X7V6T2"/>
<accession>A0A1X7V6T2</accession>
<dbReference type="InParanoid" id="A0A1X7V6T2"/>
<proteinExistence type="predicted"/>
<evidence type="ECO:0000313" key="1">
    <source>
        <dbReference type="EnsemblMetazoa" id="Aqu2.1.35701_001"/>
    </source>
</evidence>
<sequence>QNINAFKSCTYPIAAGLSSRPPPPPLFSSKQKDLFAVSHLPSGAPRFQPPVLLY</sequence>
<organism evidence="1">
    <name type="scientific">Amphimedon queenslandica</name>
    <name type="common">Sponge</name>
    <dbReference type="NCBI Taxonomy" id="400682"/>
    <lineage>
        <taxon>Eukaryota</taxon>
        <taxon>Metazoa</taxon>
        <taxon>Porifera</taxon>
        <taxon>Demospongiae</taxon>
        <taxon>Heteroscleromorpha</taxon>
        <taxon>Haplosclerida</taxon>
        <taxon>Niphatidae</taxon>
        <taxon>Amphimedon</taxon>
    </lineage>
</organism>
<name>A0A1X7V6T2_AMPQE</name>
<protein>
    <submittedName>
        <fullName evidence="1">Uncharacterized protein</fullName>
    </submittedName>
</protein>
<dbReference type="EnsemblMetazoa" id="Aqu2.1.35701_001">
    <property type="protein sequence ID" value="Aqu2.1.35701_001"/>
    <property type="gene ID" value="Aqu2.1.35701"/>
</dbReference>